<feature type="region of interest" description="Disordered" evidence="1">
    <location>
        <begin position="1"/>
        <end position="45"/>
    </location>
</feature>
<proteinExistence type="predicted"/>
<dbReference type="EMBL" id="CAFBRW010000079">
    <property type="protein sequence ID" value="CAB5118561.1"/>
    <property type="molecule type" value="Genomic_DNA"/>
</dbReference>
<accession>A0A6J7VTB5</accession>
<dbReference type="AlphaFoldDB" id="A0A6J7VTB5"/>
<gene>
    <name evidence="2" type="ORF">UFOPK4424_00494</name>
</gene>
<name>A0A6J7VTB5_9ZZZZ</name>
<protein>
    <submittedName>
        <fullName evidence="2">Unannotated protein</fullName>
    </submittedName>
</protein>
<sequence>MSPEQKRATANAETIKPTAALLTPKERANTGIAGRTIPKPNATKNDAKIKILTSRGKSANGEVNLDRINRLPHRLLPREPLHNPCLYAMELRAT</sequence>
<organism evidence="2">
    <name type="scientific">freshwater metagenome</name>
    <dbReference type="NCBI Taxonomy" id="449393"/>
    <lineage>
        <taxon>unclassified sequences</taxon>
        <taxon>metagenomes</taxon>
        <taxon>ecological metagenomes</taxon>
    </lineage>
</organism>
<reference evidence="2" key="1">
    <citation type="submission" date="2020-05" db="EMBL/GenBank/DDBJ databases">
        <authorList>
            <person name="Chiriac C."/>
            <person name="Salcher M."/>
            <person name="Ghai R."/>
            <person name="Kavagutti S V."/>
        </authorList>
    </citation>
    <scope>NUCLEOTIDE SEQUENCE</scope>
</reference>
<evidence type="ECO:0000256" key="1">
    <source>
        <dbReference type="SAM" id="MobiDB-lite"/>
    </source>
</evidence>
<evidence type="ECO:0000313" key="2">
    <source>
        <dbReference type="EMBL" id="CAB5118561.1"/>
    </source>
</evidence>